<keyword evidence="1" id="KW-0732">Signal</keyword>
<dbReference type="Proteomes" id="UP000030690">
    <property type="component" value="Unassembled WGS sequence"/>
</dbReference>
<accession>A0A024UYJ8</accession>
<feature type="signal peptide" evidence="1">
    <location>
        <begin position="1"/>
        <end position="21"/>
    </location>
</feature>
<proteinExistence type="predicted"/>
<dbReference type="AlphaFoldDB" id="A0A024UYJ8"/>
<evidence type="ECO:0000256" key="1">
    <source>
        <dbReference type="SAM" id="SignalP"/>
    </source>
</evidence>
<reference evidence="2 3" key="2">
    <citation type="submission" date="2013-02" db="EMBL/GenBank/DDBJ databases">
        <title>The Genome Sequence of Plasmodium falciparum Vietnam Oak-Knoll (FVO).</title>
        <authorList>
            <consortium name="The Broad Institute Genome Sequencing Platform"/>
            <consortium name="The Broad Institute Genome Sequencing Center for Infectious Disease"/>
            <person name="Neafsey D."/>
            <person name="Cheeseman I."/>
            <person name="Volkman S."/>
            <person name="Adams J."/>
            <person name="Walker B."/>
            <person name="Young S.K."/>
            <person name="Zeng Q."/>
            <person name="Gargeya S."/>
            <person name="Fitzgerald M."/>
            <person name="Haas B."/>
            <person name="Abouelleil A."/>
            <person name="Alvarado L."/>
            <person name="Arachchi H.M."/>
            <person name="Berlin A.M."/>
            <person name="Chapman S.B."/>
            <person name="Dewar J."/>
            <person name="Goldberg J."/>
            <person name="Griggs A."/>
            <person name="Gujja S."/>
            <person name="Hansen M."/>
            <person name="Howarth C."/>
            <person name="Imamovic A."/>
            <person name="Larimer J."/>
            <person name="McCowan C."/>
            <person name="Murphy C."/>
            <person name="Neiman D."/>
            <person name="Pearson M."/>
            <person name="Priest M."/>
            <person name="Roberts A."/>
            <person name="Saif S."/>
            <person name="Shea T."/>
            <person name="Sisk P."/>
            <person name="Sykes S."/>
            <person name="Wortman J."/>
            <person name="Nusbaum C."/>
            <person name="Birren B."/>
        </authorList>
    </citation>
    <scope>NUCLEOTIDE SEQUENCE [LARGE SCALE GENOMIC DNA]</scope>
    <source>
        <strain evidence="3">Vietnam Oak-Knoll (FVO)</strain>
    </source>
</reference>
<sequence>MLNFSFLFFFSYAIFYKPYLCKNSKGKYHDHLIRDFTHSKDDLINTCLEVNNGLTYYEELLKNYKYDTNCLKYKYIGNYVLEKYQMNEFNCYEKIQKALCKLNYINKENVVVDVKNNSEEKKEKKGYHLWENNLNSKFSKCHNIKKFFVHLINRCINNHEEDSLVHCASFDYQKRIILDGDIFCKSSFEQIKVEQNFNKNSIYGESYKNYITKTISFQNDDFNDCLNMVNIFNNCSVVQNKLFNKTLDICLLEKNTQFCNIQLEKVNDQNYIYTCSDIILPYLLSFNMHENNKTTYEFDDDNKYITKQKDEENQSFTNKERCHDIYNYLKILKDNKKKVLQEKKVLEQHVKNINIINKLYKILHNILQILKNETDKYNIDIKEFFEIMENIKSNKFIKKQYIILILNKINEEIIRSYQIMLHFPHPILNNNTINENISLVNYIKEHVNNFIKLYKDIASNAKLINEYIKKNDQNNNTLNDNINLNKNISNVDNMYHTDNKKNFNNLHNMNQINNDFNTNHTNNILKDKNVNEINIDELQKFKQIYHNINKLIQKYTKQTNNSIFNLPVPSVQDFKRDINNHNTLIDLYTDQISLLIKNNILS</sequence>
<gene>
    <name evidence="2" type="ORF">PFFVO_05621</name>
</gene>
<dbReference type="SMR" id="A0A024UYJ8"/>
<feature type="chain" id="PRO_5001535571" evidence="1">
    <location>
        <begin position="22"/>
        <end position="602"/>
    </location>
</feature>
<name>A0A024UYJ8_PLAFA</name>
<organism evidence="2 3">
    <name type="scientific">Plasmodium falciparum Vietnam Oak-Knoll</name>
    <name type="common">FVO</name>
    <dbReference type="NCBI Taxonomy" id="1036723"/>
    <lineage>
        <taxon>Eukaryota</taxon>
        <taxon>Sar</taxon>
        <taxon>Alveolata</taxon>
        <taxon>Apicomplexa</taxon>
        <taxon>Aconoidasida</taxon>
        <taxon>Haemosporida</taxon>
        <taxon>Plasmodiidae</taxon>
        <taxon>Plasmodium</taxon>
        <taxon>Plasmodium (Laverania)</taxon>
    </lineage>
</organism>
<evidence type="ECO:0000313" key="2">
    <source>
        <dbReference type="EMBL" id="ETW15327.1"/>
    </source>
</evidence>
<protein>
    <submittedName>
        <fullName evidence="2">Uncharacterized protein</fullName>
    </submittedName>
</protein>
<dbReference type="EMBL" id="KI925184">
    <property type="protein sequence ID" value="ETW15327.1"/>
    <property type="molecule type" value="Genomic_DNA"/>
</dbReference>
<evidence type="ECO:0000313" key="3">
    <source>
        <dbReference type="Proteomes" id="UP000030690"/>
    </source>
</evidence>
<reference evidence="2 3" key="1">
    <citation type="submission" date="2013-02" db="EMBL/GenBank/DDBJ databases">
        <title>The Genome Annotation of Plasmodium falciparum Vietnam Oak-Knoll (FVO).</title>
        <authorList>
            <consortium name="The Broad Institute Genome Sequencing Platform"/>
            <consortium name="The Broad Institute Genome Sequencing Center for Infectious Disease"/>
            <person name="Neafsey D."/>
            <person name="Hoffman S."/>
            <person name="Volkman S."/>
            <person name="Rosenthal P."/>
            <person name="Walker B."/>
            <person name="Young S.K."/>
            <person name="Zeng Q."/>
            <person name="Gargeya S."/>
            <person name="Fitzgerald M."/>
            <person name="Haas B."/>
            <person name="Abouelleil A."/>
            <person name="Allen A.W."/>
            <person name="Alvarado L."/>
            <person name="Arachchi H.M."/>
            <person name="Berlin A.M."/>
            <person name="Chapman S.B."/>
            <person name="Gainer-Dewar J."/>
            <person name="Goldberg J."/>
            <person name="Griggs A."/>
            <person name="Gujja S."/>
            <person name="Hansen M."/>
            <person name="Howarth C."/>
            <person name="Imamovic A."/>
            <person name="Ireland A."/>
            <person name="Larimer J."/>
            <person name="McCowan C."/>
            <person name="Murphy C."/>
            <person name="Pearson M."/>
            <person name="Poon T.W."/>
            <person name="Priest M."/>
            <person name="Roberts A."/>
            <person name="Saif S."/>
            <person name="Shea T."/>
            <person name="Sisk P."/>
            <person name="Sykes S."/>
            <person name="Wortman J."/>
            <person name="Nusbaum C."/>
            <person name="Birren B."/>
        </authorList>
    </citation>
    <scope>NUCLEOTIDE SEQUENCE [LARGE SCALE GENOMIC DNA]</scope>
    <source>
        <strain evidence="3">Vietnam Oak-Knoll (FVO)</strain>
    </source>
</reference>
<dbReference type="OrthoDB" id="371050at2759"/>